<dbReference type="PANTHER" id="PTHR13887:SF14">
    <property type="entry name" value="DISULFIDE BOND FORMATION PROTEIN D"/>
    <property type="match status" value="1"/>
</dbReference>
<feature type="domain" description="Thioredoxin" evidence="7">
    <location>
        <begin position="25"/>
        <end position="224"/>
    </location>
</feature>
<feature type="compositionally biased region" description="Basic and acidic residues" evidence="6">
    <location>
        <begin position="460"/>
        <end position="474"/>
    </location>
</feature>
<keyword evidence="9" id="KW-1185">Reference proteome</keyword>
<evidence type="ECO:0000256" key="3">
    <source>
        <dbReference type="ARBA" id="ARBA00023002"/>
    </source>
</evidence>
<evidence type="ECO:0000259" key="7">
    <source>
        <dbReference type="PROSITE" id="PS51352"/>
    </source>
</evidence>
<feature type="region of interest" description="Disordered" evidence="6">
    <location>
        <begin position="460"/>
        <end position="482"/>
    </location>
</feature>
<dbReference type="eggNOG" id="COG1651">
    <property type="taxonomic scope" value="Bacteria"/>
</dbReference>
<keyword evidence="3" id="KW-0560">Oxidoreductase</keyword>
<dbReference type="RefSeq" id="WP_044241931.1">
    <property type="nucleotide sequence ID" value="NZ_ASRX01000024.1"/>
</dbReference>
<feature type="domain" description="Thioredoxin" evidence="7">
    <location>
        <begin position="446"/>
        <end position="649"/>
    </location>
</feature>
<accession>A0A017T8Z4</accession>
<dbReference type="EMBL" id="ASRX01000024">
    <property type="protein sequence ID" value="EYF05427.1"/>
    <property type="molecule type" value="Genomic_DNA"/>
</dbReference>
<gene>
    <name evidence="8" type="ORF">CAP_3344</name>
</gene>
<evidence type="ECO:0000313" key="9">
    <source>
        <dbReference type="Proteomes" id="UP000019678"/>
    </source>
</evidence>
<feature type="region of interest" description="Disordered" evidence="6">
    <location>
        <begin position="651"/>
        <end position="683"/>
    </location>
</feature>
<name>A0A017T8Z4_9BACT</name>
<evidence type="ECO:0000256" key="6">
    <source>
        <dbReference type="SAM" id="MobiDB-lite"/>
    </source>
</evidence>
<dbReference type="AlphaFoldDB" id="A0A017T8Z4"/>
<dbReference type="Gene3D" id="3.40.30.10">
    <property type="entry name" value="Glutaredoxin"/>
    <property type="match status" value="3"/>
</dbReference>
<dbReference type="InterPro" id="IPR036249">
    <property type="entry name" value="Thioredoxin-like_sf"/>
</dbReference>
<dbReference type="InterPro" id="IPR012336">
    <property type="entry name" value="Thioredoxin-like_fold"/>
</dbReference>
<keyword evidence="2" id="KW-0732">Signal</keyword>
<dbReference type="InterPro" id="IPR013766">
    <property type="entry name" value="Thioredoxin_domain"/>
</dbReference>
<dbReference type="PROSITE" id="PS00195">
    <property type="entry name" value="GLUTAREDOXIN_1"/>
    <property type="match status" value="2"/>
</dbReference>
<feature type="region of interest" description="Disordered" evidence="6">
    <location>
        <begin position="244"/>
        <end position="275"/>
    </location>
</feature>
<dbReference type="GO" id="GO:0016491">
    <property type="term" value="F:oxidoreductase activity"/>
    <property type="evidence" value="ECO:0007669"/>
    <property type="project" value="UniProtKB-KW"/>
</dbReference>
<keyword evidence="4" id="KW-1015">Disulfide bond</keyword>
<evidence type="ECO:0000256" key="1">
    <source>
        <dbReference type="ARBA" id="ARBA00005791"/>
    </source>
</evidence>
<dbReference type="Proteomes" id="UP000019678">
    <property type="component" value="Unassembled WGS sequence"/>
</dbReference>
<dbReference type="InterPro" id="IPR011767">
    <property type="entry name" value="GLR_AS"/>
</dbReference>
<reference evidence="8 9" key="1">
    <citation type="submission" date="2013-05" db="EMBL/GenBank/DDBJ databases">
        <title>Genome assembly of Chondromyces apiculatus DSM 436.</title>
        <authorList>
            <person name="Sharma G."/>
            <person name="Khatri I."/>
            <person name="Kaur C."/>
            <person name="Mayilraj S."/>
            <person name="Subramanian S."/>
        </authorList>
    </citation>
    <scope>NUCLEOTIDE SEQUENCE [LARGE SCALE GENOMIC DNA]</scope>
    <source>
        <strain evidence="8 9">DSM 436</strain>
    </source>
</reference>
<feature type="compositionally biased region" description="Basic and acidic residues" evidence="6">
    <location>
        <begin position="244"/>
        <end position="268"/>
    </location>
</feature>
<comment type="similarity">
    <text evidence="1">Belongs to the thioredoxin family. DsbA subfamily.</text>
</comment>
<dbReference type="OrthoDB" id="9784686at2"/>
<keyword evidence="5" id="KW-0676">Redox-active center</keyword>
<protein>
    <submittedName>
        <fullName evidence="8">Thiol:disulfide oxidoreductase</fullName>
    </submittedName>
</protein>
<dbReference type="PROSITE" id="PS51352">
    <property type="entry name" value="THIOREDOXIN_2"/>
    <property type="match status" value="3"/>
</dbReference>
<proteinExistence type="inferred from homology"/>
<dbReference type="PANTHER" id="PTHR13887">
    <property type="entry name" value="GLUTATHIONE S-TRANSFERASE KAPPA"/>
    <property type="match status" value="1"/>
</dbReference>
<organism evidence="8 9">
    <name type="scientific">Chondromyces apiculatus DSM 436</name>
    <dbReference type="NCBI Taxonomy" id="1192034"/>
    <lineage>
        <taxon>Bacteria</taxon>
        <taxon>Pseudomonadati</taxon>
        <taxon>Myxococcota</taxon>
        <taxon>Polyangia</taxon>
        <taxon>Polyangiales</taxon>
        <taxon>Polyangiaceae</taxon>
        <taxon>Chondromyces</taxon>
    </lineage>
</organism>
<evidence type="ECO:0000256" key="2">
    <source>
        <dbReference type="ARBA" id="ARBA00022729"/>
    </source>
</evidence>
<dbReference type="SUPFAM" id="SSF52833">
    <property type="entry name" value="Thioredoxin-like"/>
    <property type="match status" value="3"/>
</dbReference>
<dbReference type="Pfam" id="PF13462">
    <property type="entry name" value="Thioredoxin_4"/>
    <property type="match status" value="3"/>
</dbReference>
<feature type="compositionally biased region" description="Low complexity" evidence="6">
    <location>
        <begin position="653"/>
        <end position="676"/>
    </location>
</feature>
<evidence type="ECO:0000256" key="4">
    <source>
        <dbReference type="ARBA" id="ARBA00023157"/>
    </source>
</evidence>
<comment type="caution">
    <text evidence="8">The sequence shown here is derived from an EMBL/GenBank/DDBJ whole genome shotgun (WGS) entry which is preliminary data.</text>
</comment>
<evidence type="ECO:0000313" key="8">
    <source>
        <dbReference type="EMBL" id="EYF05427.1"/>
    </source>
</evidence>
<feature type="domain" description="Thioredoxin" evidence="7">
    <location>
        <begin position="247"/>
        <end position="440"/>
    </location>
</feature>
<dbReference type="STRING" id="1192034.CAP_3344"/>
<sequence>MNKGTAIVGFLLCFIAGMGLMFSIDRSAGRSASITAEAYSDGEAWSDEDGFPAVTSKDPMWGSRNAPVTMVVFSDFECPFCSRVEATINQLKEKYGADKLRILWKNNPLPFHKNARPAAVAAETVFRLGGSKAFWKFHDRAFENFKGGLTPENFEAWAAEAGVDRAKFKAAYDKQEYAAKIDADMAVGKTAGVTGTPAAFINGVFLSGAQPIDKFSAAIDEQLKAAQTAAASGTKPDKVYAKVSQENKAKAPPPKERAQKPEQDDKTVWKVPVGDSPAKGPETALVTIVEWSDFQCPFCSKVVPTLDEISKTYGDKVRIVWKDNPLPFHQRAEPAAELAREARAQKGDKGFWAAYDLLWKNNQKLADEDLLGYAKELGLDVEKVKVAIAEKKYGAGIQADQDLADDLQASGTPHFFINGRRLVGAQPMEKFKALIDEESKKAEALLAKGVAAKDLYNEIVKDGKTPPPPERKEVAAPGPNNAWKGGEKAKVVMQVFSDFECPFCKRVEDTVTQVEKAYGDKIKIVWRHRPLPMHKSAPLASEAAQEAFVQKGNAGFWAFHQALFKNAGTGPDVLQRPALEKYAEEQGLDLAKFKKALDSNANKAAVDADNDVAEKAGISGTPAFVINGYFISGAQPFSKFKKVVDTALREAGDAPPKGGAAKVEAPKKPAAPGAAKPKGDDAY</sequence>
<evidence type="ECO:0000256" key="5">
    <source>
        <dbReference type="ARBA" id="ARBA00023284"/>
    </source>
</evidence>